<protein>
    <submittedName>
        <fullName evidence="1">FbpB family small basic protein</fullName>
    </submittedName>
</protein>
<sequence>MRKRLSIKELVSKNKSEILKDNMALEKIESKIEQKHSSKS</sequence>
<evidence type="ECO:0000313" key="1">
    <source>
        <dbReference type="EMBL" id="MFC4617496.1"/>
    </source>
</evidence>
<name>A0ABV9GJT5_9BACL</name>
<dbReference type="InterPro" id="IPR025004">
    <property type="entry name" value="SenN/SenS"/>
</dbReference>
<dbReference type="EMBL" id="JBHSFW010000001">
    <property type="protein sequence ID" value="MFC4617496.1"/>
    <property type="molecule type" value="Genomic_DNA"/>
</dbReference>
<accession>A0ABV9GJT5</accession>
<gene>
    <name evidence="1" type="ORF">ACFO4N_01985</name>
</gene>
<organism evidence="1 2">
    <name type="scientific">Camelliibacillus cellulosilyticus</name>
    <dbReference type="NCBI Taxonomy" id="2174486"/>
    <lineage>
        <taxon>Bacteria</taxon>
        <taxon>Bacillati</taxon>
        <taxon>Bacillota</taxon>
        <taxon>Bacilli</taxon>
        <taxon>Bacillales</taxon>
        <taxon>Sporolactobacillaceae</taxon>
        <taxon>Camelliibacillus</taxon>
    </lineage>
</organism>
<reference evidence="2" key="1">
    <citation type="journal article" date="2019" name="Int. J. Syst. Evol. Microbiol.">
        <title>The Global Catalogue of Microorganisms (GCM) 10K type strain sequencing project: providing services to taxonomists for standard genome sequencing and annotation.</title>
        <authorList>
            <consortium name="The Broad Institute Genomics Platform"/>
            <consortium name="The Broad Institute Genome Sequencing Center for Infectious Disease"/>
            <person name="Wu L."/>
            <person name="Ma J."/>
        </authorList>
    </citation>
    <scope>NUCLEOTIDE SEQUENCE [LARGE SCALE GENOMIC DNA]</scope>
    <source>
        <strain evidence="2">CGMCC 1.16306</strain>
    </source>
</reference>
<dbReference type="Pfam" id="PF13040">
    <property type="entry name" value="Fur_reg_FbpB"/>
    <property type="match status" value="1"/>
</dbReference>
<evidence type="ECO:0000313" key="2">
    <source>
        <dbReference type="Proteomes" id="UP001596022"/>
    </source>
</evidence>
<dbReference type="Proteomes" id="UP001596022">
    <property type="component" value="Unassembled WGS sequence"/>
</dbReference>
<proteinExistence type="predicted"/>
<keyword evidence="2" id="KW-1185">Reference proteome</keyword>
<comment type="caution">
    <text evidence="1">The sequence shown here is derived from an EMBL/GenBank/DDBJ whole genome shotgun (WGS) entry which is preliminary data.</text>
</comment>
<dbReference type="RefSeq" id="WP_376844537.1">
    <property type="nucleotide sequence ID" value="NZ_JBHSFW010000001.1"/>
</dbReference>